<reference evidence="2" key="1">
    <citation type="submission" date="2018-05" db="EMBL/GenBank/DDBJ databases">
        <authorList>
            <person name="Lanie J.A."/>
            <person name="Ng W.-L."/>
            <person name="Kazmierczak K.M."/>
            <person name="Andrzejewski T.M."/>
            <person name="Davidsen T.M."/>
            <person name="Wayne K.J."/>
            <person name="Tettelin H."/>
            <person name="Glass J.I."/>
            <person name="Rusch D."/>
            <person name="Podicherti R."/>
            <person name="Tsui H.-C.T."/>
            <person name="Winkler M.E."/>
        </authorList>
    </citation>
    <scope>NUCLEOTIDE SEQUENCE</scope>
</reference>
<sequence length="302" mass="33351">MSDFSWFKGNIHCHTTMSDGDADPRTAVDWYQSHGYDFLVLSDHNHLTLFDYQTEDNPDLILIRGEEVTSSIGVDSIPVHINGIGISRLVEPADCETILESLQTNIDRILDAGGLVSINHPNFKWALTPEIIISSTGANMLEVFNGHPKTNTFGTGNKLSAEQIWDAVLTSGQKIFAAATDDTHNYHEFTPNHSNPGRGWLNVRARHLTSDGIIDSLRSGDFYSSTGVVLNGINAHQKGISIEIEKVPFVEYETIFVGEGGKVLDKCFGSNPKYIFQGEKGYVRATISDSNGFKAWIQPVHI</sequence>
<dbReference type="AlphaFoldDB" id="A0A382CXH5"/>
<feature type="domain" description="Polymerase/histidinol phosphatase N-terminal" evidence="1">
    <location>
        <begin position="9"/>
        <end position="72"/>
    </location>
</feature>
<organism evidence="2">
    <name type="scientific">marine metagenome</name>
    <dbReference type="NCBI Taxonomy" id="408172"/>
    <lineage>
        <taxon>unclassified sequences</taxon>
        <taxon>metagenomes</taxon>
        <taxon>ecological metagenomes</taxon>
    </lineage>
</organism>
<gene>
    <name evidence="2" type="ORF">METZ01_LOCUS183629</name>
</gene>
<protein>
    <recommendedName>
        <fullName evidence="1">Polymerase/histidinol phosphatase N-terminal domain-containing protein</fullName>
    </recommendedName>
</protein>
<evidence type="ECO:0000259" key="1">
    <source>
        <dbReference type="SMART" id="SM00481"/>
    </source>
</evidence>
<name>A0A382CXH5_9ZZZZ</name>
<dbReference type="InterPro" id="IPR003141">
    <property type="entry name" value="Pol/His_phosphatase_N"/>
</dbReference>
<dbReference type="PANTHER" id="PTHR42924:SF11">
    <property type="entry name" value="POLYMERASE_HISTIDINOL PHOSPHATASE N-TERMINAL DOMAIN-CONTAINING PROTEIN"/>
    <property type="match status" value="1"/>
</dbReference>
<dbReference type="Gene3D" id="3.20.20.140">
    <property type="entry name" value="Metal-dependent hydrolases"/>
    <property type="match status" value="1"/>
</dbReference>
<dbReference type="SMART" id="SM00481">
    <property type="entry name" value="POLIIIAc"/>
    <property type="match status" value="1"/>
</dbReference>
<dbReference type="InterPro" id="IPR052018">
    <property type="entry name" value="PHP_domain"/>
</dbReference>
<evidence type="ECO:0000313" key="2">
    <source>
        <dbReference type="EMBL" id="SVB30775.1"/>
    </source>
</evidence>
<dbReference type="EMBL" id="UINC01036582">
    <property type="protein sequence ID" value="SVB30775.1"/>
    <property type="molecule type" value="Genomic_DNA"/>
</dbReference>
<dbReference type="GO" id="GO:0035312">
    <property type="term" value="F:5'-3' DNA exonuclease activity"/>
    <property type="evidence" value="ECO:0007669"/>
    <property type="project" value="TreeGrafter"/>
</dbReference>
<dbReference type="PANTHER" id="PTHR42924">
    <property type="entry name" value="EXONUCLEASE"/>
    <property type="match status" value="1"/>
</dbReference>
<accession>A0A382CXH5</accession>
<dbReference type="InterPro" id="IPR016195">
    <property type="entry name" value="Pol/histidinol_Pase-like"/>
</dbReference>
<dbReference type="SUPFAM" id="SSF89550">
    <property type="entry name" value="PHP domain-like"/>
    <property type="match status" value="1"/>
</dbReference>
<dbReference type="NCBIfam" id="NF038032">
    <property type="entry name" value="CehA_McbA_metalo"/>
    <property type="match status" value="1"/>
</dbReference>
<proteinExistence type="predicted"/>
<dbReference type="GO" id="GO:0004534">
    <property type="term" value="F:5'-3' RNA exonuclease activity"/>
    <property type="evidence" value="ECO:0007669"/>
    <property type="project" value="TreeGrafter"/>
</dbReference>